<sequence>CLFVDKVAKELNYKTKFNVCELGTSDEGRFQDAGVPAVFLWKPWEEHYHSMQDKLEYVDPNTLKVVGEISGLSAWRLANR</sequence>
<proteinExistence type="predicted"/>
<dbReference type="InterPro" id="IPR007484">
    <property type="entry name" value="Peptidase_M28"/>
</dbReference>
<evidence type="ECO:0000259" key="1">
    <source>
        <dbReference type="Pfam" id="PF04389"/>
    </source>
</evidence>
<dbReference type="Gene3D" id="3.40.630.10">
    <property type="entry name" value="Zn peptidases"/>
    <property type="match status" value="1"/>
</dbReference>
<dbReference type="SUPFAM" id="SSF53187">
    <property type="entry name" value="Zn-dependent exopeptidases"/>
    <property type="match status" value="1"/>
</dbReference>
<feature type="non-terminal residue" evidence="2">
    <location>
        <position position="1"/>
    </location>
</feature>
<organism evidence="2">
    <name type="scientific">marine sediment metagenome</name>
    <dbReference type="NCBI Taxonomy" id="412755"/>
    <lineage>
        <taxon>unclassified sequences</taxon>
        <taxon>metagenomes</taxon>
        <taxon>ecological metagenomes</taxon>
    </lineage>
</organism>
<protein>
    <recommendedName>
        <fullName evidence="1">Peptidase M28 domain-containing protein</fullName>
    </recommendedName>
</protein>
<dbReference type="Pfam" id="PF04389">
    <property type="entry name" value="Peptidase_M28"/>
    <property type="match status" value="1"/>
</dbReference>
<comment type="caution">
    <text evidence="2">The sequence shown here is derived from an EMBL/GenBank/DDBJ whole genome shotgun (WGS) entry which is preliminary data.</text>
</comment>
<accession>X1UKT3</accession>
<gene>
    <name evidence="2" type="ORF">S12H4_35674</name>
</gene>
<reference evidence="2" key="1">
    <citation type="journal article" date="2014" name="Front. Microbiol.">
        <title>High frequency of phylogenetically diverse reductive dehalogenase-homologous genes in deep subseafloor sedimentary metagenomes.</title>
        <authorList>
            <person name="Kawai M."/>
            <person name="Futagami T."/>
            <person name="Toyoda A."/>
            <person name="Takaki Y."/>
            <person name="Nishi S."/>
            <person name="Hori S."/>
            <person name="Arai W."/>
            <person name="Tsubouchi T."/>
            <person name="Morono Y."/>
            <person name="Uchiyama I."/>
            <person name="Ito T."/>
            <person name="Fujiyama A."/>
            <person name="Inagaki F."/>
            <person name="Takami H."/>
        </authorList>
    </citation>
    <scope>NUCLEOTIDE SEQUENCE</scope>
    <source>
        <strain evidence="2">Expedition CK06-06</strain>
    </source>
</reference>
<evidence type="ECO:0000313" key="2">
    <source>
        <dbReference type="EMBL" id="GAJ00481.1"/>
    </source>
</evidence>
<dbReference type="EMBL" id="BARW01021204">
    <property type="protein sequence ID" value="GAJ00481.1"/>
    <property type="molecule type" value="Genomic_DNA"/>
</dbReference>
<dbReference type="AlphaFoldDB" id="X1UKT3"/>
<feature type="domain" description="Peptidase M28" evidence="1">
    <location>
        <begin position="9"/>
        <end position="69"/>
    </location>
</feature>
<name>X1UKT3_9ZZZZ</name>